<evidence type="ECO:0000313" key="2">
    <source>
        <dbReference type="Proteomes" id="UP001165960"/>
    </source>
</evidence>
<sequence>MSSLRRVIKNGNYNNLASRLFSSTSLINNVKFAPMERTSHEKLLETREKILECSLNQVSQKGWTLQNLIDSANMLGYPSVTHGILPNGELDLVSHFLDKSMKETIFSIKQEDFTNLASKEKLRKALTIRLKLNTPFLSTLPEAFAILASTKGIPIALDKLLTLVDQVSWNIGDKTSGMDWYSRRLSIAGLYTSTELYMMQDQSVDQSATWEFLERRLSDYDEAASFVQETSKVADFGLKSVVGILESKGIRI</sequence>
<keyword evidence="2" id="KW-1185">Reference proteome</keyword>
<organism evidence="1 2">
    <name type="scientific">Entomophthora muscae</name>
    <dbReference type="NCBI Taxonomy" id="34485"/>
    <lineage>
        <taxon>Eukaryota</taxon>
        <taxon>Fungi</taxon>
        <taxon>Fungi incertae sedis</taxon>
        <taxon>Zoopagomycota</taxon>
        <taxon>Entomophthoromycotina</taxon>
        <taxon>Entomophthoromycetes</taxon>
        <taxon>Entomophthorales</taxon>
        <taxon>Entomophthoraceae</taxon>
        <taxon>Entomophthora</taxon>
    </lineage>
</organism>
<reference evidence="1" key="1">
    <citation type="submission" date="2022-04" db="EMBL/GenBank/DDBJ databases">
        <title>Genome of the entomopathogenic fungus Entomophthora muscae.</title>
        <authorList>
            <person name="Elya C."/>
            <person name="Lovett B.R."/>
            <person name="Lee E."/>
            <person name="Macias A.M."/>
            <person name="Hajek A.E."/>
            <person name="De Bivort B.L."/>
            <person name="Kasson M.T."/>
            <person name="De Fine Licht H.H."/>
            <person name="Stajich J.E."/>
        </authorList>
    </citation>
    <scope>NUCLEOTIDE SEQUENCE</scope>
    <source>
        <strain evidence="1">Berkeley</strain>
    </source>
</reference>
<dbReference type="Proteomes" id="UP001165960">
    <property type="component" value="Unassembled WGS sequence"/>
</dbReference>
<accession>A0ACC2SHL8</accession>
<evidence type="ECO:0000313" key="1">
    <source>
        <dbReference type="EMBL" id="KAJ9061878.1"/>
    </source>
</evidence>
<proteinExistence type="predicted"/>
<name>A0ACC2SHL8_9FUNG</name>
<gene>
    <name evidence="1" type="primary">COQ9_4</name>
    <name evidence="1" type="ORF">DSO57_1016116</name>
</gene>
<keyword evidence="1" id="KW-0830">Ubiquinone</keyword>
<dbReference type="EMBL" id="QTSX02005035">
    <property type="protein sequence ID" value="KAJ9061878.1"/>
    <property type="molecule type" value="Genomic_DNA"/>
</dbReference>
<comment type="caution">
    <text evidence="1">The sequence shown here is derived from an EMBL/GenBank/DDBJ whole genome shotgun (WGS) entry which is preliminary data.</text>
</comment>
<protein>
    <submittedName>
        <fullName evidence="1">Ubiquinone biosynthesis protein coq9, mitochondrial</fullName>
    </submittedName>
</protein>